<protein>
    <submittedName>
        <fullName evidence="6">Trypsin-like peptidase domain-containing protein</fullName>
    </submittedName>
</protein>
<dbReference type="InterPro" id="IPR051201">
    <property type="entry name" value="Chloro_Bact_Ser_Proteases"/>
</dbReference>
<dbReference type="Pfam" id="PF13365">
    <property type="entry name" value="Trypsin_2"/>
    <property type="match status" value="1"/>
</dbReference>
<dbReference type="PROSITE" id="PS50106">
    <property type="entry name" value="PDZ"/>
    <property type="match status" value="1"/>
</dbReference>
<dbReference type="Pfam" id="PF13180">
    <property type="entry name" value="PDZ_2"/>
    <property type="match status" value="1"/>
</dbReference>
<reference evidence="6" key="2">
    <citation type="journal article" date="2021" name="PeerJ">
        <title>Extensive microbial diversity within the chicken gut microbiome revealed by metagenomics and culture.</title>
        <authorList>
            <person name="Gilroy R."/>
            <person name="Ravi A."/>
            <person name="Getino M."/>
            <person name="Pursley I."/>
            <person name="Horton D.L."/>
            <person name="Alikhan N.F."/>
            <person name="Baker D."/>
            <person name="Gharbi K."/>
            <person name="Hall N."/>
            <person name="Watson M."/>
            <person name="Adriaenssens E.M."/>
            <person name="Foster-Nyarko E."/>
            <person name="Jarju S."/>
            <person name="Secka A."/>
            <person name="Antonio M."/>
            <person name="Oren A."/>
            <person name="Chaudhuri R.R."/>
            <person name="La Ragione R."/>
            <person name="Hildebrand F."/>
            <person name="Pallen M.J."/>
        </authorList>
    </citation>
    <scope>NUCLEOTIDE SEQUENCE</scope>
    <source>
        <strain evidence="6">ChiBcolR7-354</strain>
    </source>
</reference>
<evidence type="ECO:0000313" key="7">
    <source>
        <dbReference type="Proteomes" id="UP000824262"/>
    </source>
</evidence>
<evidence type="ECO:0000256" key="2">
    <source>
        <dbReference type="ARBA" id="ARBA00022801"/>
    </source>
</evidence>
<dbReference type="Gene3D" id="2.30.42.10">
    <property type="match status" value="1"/>
</dbReference>
<feature type="compositionally biased region" description="Basic and acidic residues" evidence="3">
    <location>
        <begin position="84"/>
        <end position="93"/>
    </location>
</feature>
<feature type="transmembrane region" description="Helical" evidence="4">
    <location>
        <begin position="103"/>
        <end position="125"/>
    </location>
</feature>
<dbReference type="Proteomes" id="UP000824262">
    <property type="component" value="Unassembled WGS sequence"/>
</dbReference>
<gene>
    <name evidence="6" type="ORF">IAB77_05560</name>
</gene>
<accession>A0A9D1CT55</accession>
<keyword evidence="4" id="KW-0812">Transmembrane</keyword>
<dbReference type="PANTHER" id="PTHR43343">
    <property type="entry name" value="PEPTIDASE S12"/>
    <property type="match status" value="1"/>
</dbReference>
<dbReference type="SUPFAM" id="SSF50494">
    <property type="entry name" value="Trypsin-like serine proteases"/>
    <property type="match status" value="1"/>
</dbReference>
<evidence type="ECO:0000256" key="4">
    <source>
        <dbReference type="SAM" id="Phobius"/>
    </source>
</evidence>
<evidence type="ECO:0000256" key="3">
    <source>
        <dbReference type="SAM" id="MobiDB-lite"/>
    </source>
</evidence>
<feature type="compositionally biased region" description="Polar residues" evidence="3">
    <location>
        <begin position="65"/>
        <end position="83"/>
    </location>
</feature>
<dbReference type="PANTHER" id="PTHR43343:SF3">
    <property type="entry name" value="PROTEASE DO-LIKE 8, CHLOROPLASTIC"/>
    <property type="match status" value="1"/>
</dbReference>
<dbReference type="InterPro" id="IPR001478">
    <property type="entry name" value="PDZ"/>
</dbReference>
<keyword evidence="2" id="KW-0378">Hydrolase</keyword>
<comment type="caution">
    <text evidence="6">The sequence shown here is derived from an EMBL/GenBank/DDBJ whole genome shotgun (WGS) entry which is preliminary data.</text>
</comment>
<name>A0A9D1CT55_9FIRM</name>
<reference evidence="6" key="1">
    <citation type="submission" date="2020-10" db="EMBL/GenBank/DDBJ databases">
        <authorList>
            <person name="Gilroy R."/>
        </authorList>
    </citation>
    <scope>NUCLEOTIDE SEQUENCE</scope>
    <source>
        <strain evidence="6">ChiBcolR7-354</strain>
    </source>
</reference>
<keyword evidence="4" id="KW-1133">Transmembrane helix</keyword>
<feature type="domain" description="PDZ" evidence="5">
    <location>
        <begin position="367"/>
        <end position="464"/>
    </location>
</feature>
<feature type="compositionally biased region" description="Polar residues" evidence="3">
    <location>
        <begin position="20"/>
        <end position="33"/>
    </location>
</feature>
<dbReference type="InterPro" id="IPR036034">
    <property type="entry name" value="PDZ_sf"/>
</dbReference>
<proteinExistence type="predicted"/>
<dbReference type="SMART" id="SM00228">
    <property type="entry name" value="PDZ"/>
    <property type="match status" value="1"/>
</dbReference>
<evidence type="ECO:0000313" key="6">
    <source>
        <dbReference type="EMBL" id="HIQ78709.1"/>
    </source>
</evidence>
<dbReference type="EMBL" id="DVGA01000054">
    <property type="protein sequence ID" value="HIQ78709.1"/>
    <property type="molecule type" value="Genomic_DNA"/>
</dbReference>
<evidence type="ECO:0000256" key="1">
    <source>
        <dbReference type="ARBA" id="ARBA00022670"/>
    </source>
</evidence>
<evidence type="ECO:0000259" key="5">
    <source>
        <dbReference type="PROSITE" id="PS50106"/>
    </source>
</evidence>
<dbReference type="GO" id="GO:0004252">
    <property type="term" value="F:serine-type endopeptidase activity"/>
    <property type="evidence" value="ECO:0007669"/>
    <property type="project" value="InterPro"/>
</dbReference>
<dbReference type="InterPro" id="IPR009003">
    <property type="entry name" value="Peptidase_S1_PA"/>
</dbReference>
<feature type="region of interest" description="Disordered" evidence="3">
    <location>
        <begin position="1"/>
        <end position="93"/>
    </location>
</feature>
<dbReference type="PRINTS" id="PR00834">
    <property type="entry name" value="PROTEASES2C"/>
</dbReference>
<keyword evidence="1" id="KW-0645">Protease</keyword>
<dbReference type="AlphaFoldDB" id="A0A9D1CT55"/>
<dbReference type="Gene3D" id="2.40.10.120">
    <property type="match status" value="1"/>
</dbReference>
<dbReference type="SUPFAM" id="SSF50156">
    <property type="entry name" value="PDZ domain-like"/>
    <property type="match status" value="1"/>
</dbReference>
<organism evidence="6 7">
    <name type="scientific">Candidatus Scatomorpha intestinavium</name>
    <dbReference type="NCBI Taxonomy" id="2840922"/>
    <lineage>
        <taxon>Bacteria</taxon>
        <taxon>Bacillati</taxon>
        <taxon>Bacillota</taxon>
        <taxon>Clostridia</taxon>
        <taxon>Eubacteriales</taxon>
        <taxon>Candidatus Scatomorpha</taxon>
    </lineage>
</organism>
<dbReference type="InterPro" id="IPR001940">
    <property type="entry name" value="Peptidase_S1C"/>
</dbReference>
<keyword evidence="4" id="KW-0472">Membrane</keyword>
<sequence>MSTYNDMNENRSEQGGWYSDGQSPDETAPTDSTAPEDGSEQPREDGSYRIANPKQDSSYYRDANYTPQSEATAPQNYYVPNSRDNGDKKEKEKKKGGMSFAKVVSLCLCCALLGGAAGGAIIYAANGSGNTAETTTPITQVTASPAPTTTAQGASSTGVLTGNEIYQLACQQVVGITTEITTTNWFGQTVSGAVSGSGFILTPDGYIMTNYHVIEEAYTGGYTVSVMLHDGSKYDAEIVGFERNNDIAILKIDAEGLSAATLGSSSDLHVGDTVYAVGNPLGELAYSMTSGIVSATDRLISTDVSTEINMFQFDAAVNEGNSGGPLYDSYGHVIGVVTAKTGDNASTAGTEGLNFAIPIDDAARIANNIIERAETGTSDTLGNAYLGVTVQDMQMEFQQYYGFPAGAYVYSVEEGSAAEAAGVKVGDVITELGGYTISGRDDLSNELNFHSAGETVDMTVYRSGEYLTLSVTFGERPADETDTQTTPTQNSGYNNYDFGWGSYAG</sequence>
<dbReference type="GO" id="GO:0006508">
    <property type="term" value="P:proteolysis"/>
    <property type="evidence" value="ECO:0007669"/>
    <property type="project" value="UniProtKB-KW"/>
</dbReference>